<protein>
    <recommendedName>
        <fullName evidence="1">N-acetyltransferase domain-containing protein</fullName>
    </recommendedName>
</protein>
<name>A0ABR0EPS9_ZASCE</name>
<dbReference type="InterPro" id="IPR000182">
    <property type="entry name" value="GNAT_dom"/>
</dbReference>
<dbReference type="Proteomes" id="UP001305779">
    <property type="component" value="Unassembled WGS sequence"/>
</dbReference>
<evidence type="ECO:0000313" key="2">
    <source>
        <dbReference type="EMBL" id="KAK4503612.1"/>
    </source>
</evidence>
<dbReference type="PROSITE" id="PS51186">
    <property type="entry name" value="GNAT"/>
    <property type="match status" value="1"/>
</dbReference>
<dbReference type="CDD" id="cd04301">
    <property type="entry name" value="NAT_SF"/>
    <property type="match status" value="1"/>
</dbReference>
<dbReference type="Gene3D" id="3.40.630.30">
    <property type="match status" value="1"/>
</dbReference>
<gene>
    <name evidence="2" type="ORF">PRZ48_004527</name>
</gene>
<dbReference type="Pfam" id="PF00583">
    <property type="entry name" value="Acetyltransf_1"/>
    <property type="match status" value="1"/>
</dbReference>
<keyword evidence="3" id="KW-1185">Reference proteome</keyword>
<organism evidence="2 3">
    <name type="scientific">Zasmidium cellare</name>
    <name type="common">Wine cellar mold</name>
    <name type="synonym">Racodium cellare</name>
    <dbReference type="NCBI Taxonomy" id="395010"/>
    <lineage>
        <taxon>Eukaryota</taxon>
        <taxon>Fungi</taxon>
        <taxon>Dikarya</taxon>
        <taxon>Ascomycota</taxon>
        <taxon>Pezizomycotina</taxon>
        <taxon>Dothideomycetes</taxon>
        <taxon>Dothideomycetidae</taxon>
        <taxon>Mycosphaerellales</taxon>
        <taxon>Mycosphaerellaceae</taxon>
        <taxon>Zasmidium</taxon>
    </lineage>
</organism>
<dbReference type="EMBL" id="JAXOVC010000003">
    <property type="protein sequence ID" value="KAK4503612.1"/>
    <property type="molecule type" value="Genomic_DNA"/>
</dbReference>
<sequence length="220" mass="24160">MAVPGTPEPHIIIVPAPSLPSQPWWKALHLTINQAFKSKNHNVFPPSWTRLPEAPTAAAERLKNELGPNGHIAVVLLVDRPIACAGAMPWDGLEWIDESNTRWNDSGTHDVPSVPDLALVPATEKPGDDWELCCVCVHPIHRRVGLSPRLLRALVEHIKPLGARRLMASYAVEETGHYWPHMGFATVEGAGGFFKKGYVHIDGGEPIQEDVRIALGVKDL</sequence>
<reference evidence="2 3" key="1">
    <citation type="journal article" date="2023" name="G3 (Bethesda)">
        <title>A chromosome-level genome assembly of Zasmidium syzygii isolated from banana leaves.</title>
        <authorList>
            <person name="van Westerhoven A.C."/>
            <person name="Mehrabi R."/>
            <person name="Talebi R."/>
            <person name="Steentjes M.B.F."/>
            <person name="Corcolon B."/>
            <person name="Chong P.A."/>
            <person name="Kema G.H.J."/>
            <person name="Seidl M.F."/>
        </authorList>
    </citation>
    <scope>NUCLEOTIDE SEQUENCE [LARGE SCALE GENOMIC DNA]</scope>
    <source>
        <strain evidence="2 3">P124</strain>
    </source>
</reference>
<evidence type="ECO:0000313" key="3">
    <source>
        <dbReference type="Proteomes" id="UP001305779"/>
    </source>
</evidence>
<feature type="domain" description="N-acetyltransferase" evidence="1">
    <location>
        <begin position="30"/>
        <end position="218"/>
    </location>
</feature>
<dbReference type="InterPro" id="IPR016181">
    <property type="entry name" value="Acyl_CoA_acyltransferase"/>
</dbReference>
<comment type="caution">
    <text evidence="2">The sequence shown here is derived from an EMBL/GenBank/DDBJ whole genome shotgun (WGS) entry which is preliminary data.</text>
</comment>
<proteinExistence type="predicted"/>
<dbReference type="SUPFAM" id="SSF55729">
    <property type="entry name" value="Acyl-CoA N-acyltransferases (Nat)"/>
    <property type="match status" value="1"/>
</dbReference>
<accession>A0ABR0EPS9</accession>
<evidence type="ECO:0000259" key="1">
    <source>
        <dbReference type="PROSITE" id="PS51186"/>
    </source>
</evidence>